<evidence type="ECO:0000259" key="9">
    <source>
        <dbReference type="Pfam" id="PF00912"/>
    </source>
</evidence>
<dbReference type="PANTHER" id="PTHR32282">
    <property type="entry name" value="BINDING PROTEIN TRANSPEPTIDASE, PUTATIVE-RELATED"/>
    <property type="match status" value="1"/>
</dbReference>
<dbReference type="InterPro" id="IPR036950">
    <property type="entry name" value="PBP_transglycosylase"/>
</dbReference>
<evidence type="ECO:0000256" key="8">
    <source>
        <dbReference type="ARBA" id="ARBA00049902"/>
    </source>
</evidence>
<evidence type="ECO:0000256" key="6">
    <source>
        <dbReference type="ARBA" id="ARBA00023268"/>
    </source>
</evidence>
<gene>
    <name evidence="10" type="ORF">DM194_07495</name>
</gene>
<dbReference type="GO" id="GO:0030288">
    <property type="term" value="C:outer membrane-bounded periplasmic space"/>
    <property type="evidence" value="ECO:0007669"/>
    <property type="project" value="TreeGrafter"/>
</dbReference>
<accession>A0A2U9S3I6</accession>
<keyword evidence="4" id="KW-0328">Glycosyltransferase</keyword>
<proteinExistence type="predicted"/>
<dbReference type="OrthoDB" id="7311221at2"/>
<keyword evidence="3" id="KW-0645">Protease</keyword>
<dbReference type="GO" id="GO:0009252">
    <property type="term" value="P:peptidoglycan biosynthetic process"/>
    <property type="evidence" value="ECO:0007669"/>
    <property type="project" value="TreeGrafter"/>
</dbReference>
<dbReference type="EMBL" id="CP029829">
    <property type="protein sequence ID" value="AWU94120.1"/>
    <property type="molecule type" value="Genomic_DNA"/>
</dbReference>
<dbReference type="InterPro" id="IPR023346">
    <property type="entry name" value="Lysozyme-like_dom_sf"/>
</dbReference>
<sequence>MAKGWVQAGRWARRAVIGVALTTTVAAAGYAGWREMETSRLQARLLSGVARSMTVSLREGPNPEARFPTHGPYNERLGYTALPGYLDTLTRDLYAVERQAVLSPALDRFMAGGGFPIYREKTQAGLTLLDRNGVPIYAARFPERVFDGFDDVPKLVADTLLFIENRELLNEDEPRRNPAVEWDRFGAAVAMLPLQVVRPGQRSPGGSTLATQIEKYRHSPDGQTADGVEKLRQMASASVRAYRDGEDTTEARRRILVDYLNSTPLTARAGFGEVNGLGDGLWAWFGTDLSIAKRVLSEPAAEPRAMQLKALAYKQVLALLLAQRRPSYYLIQDRVALDRLADAHLRAMAQAGIIDPALRDAALAIPLAFREEAPSPPATSFIEQKAANALRARLLGMLGVPSLYQLDRLDLTAQSTLDAETQARVVEVLGKLNDPGYARSLGLTGERLLDARSNDLSKLVYSITLYERGPEANYLRVQADNLDQPLDINEGAKLDLGSTAKLRTLVTYLHIVAELHSRYAHLPKEFLAEVQDEASDNLTRWAASWLTAAPDRRLPAMLDAAMERRYSASPGEVFFTGGGQHSFVNFNKDDNGRILTVQEALRSSVNLPFIRLMRDIVQFYMDEGADDGAEILRTPDHPARQAYLARFADREGSDFLNRFYNDYRRRTPDEALARLATRSRPVPHRLAVVFRTVRPKAGLAEFSAFLRARLPDKALSDGELSALYAKYGPDRFPLNDLGYLARVHPLELWLVAHLQNNPNATRAEILAASADQRQESYRWLFKKGMAAQNTRIRIGLEEEAFKRITAQWRSVGYPFETLVPSLATSIGSSADRPAALAELMGLILNDGVRQPSVRLRSLHFAAGTPYETKLGLGPLKGERVLHPEVCATLRRALMDVAQNGTAKRVWGSFQDESGMAIPMGGKTGTGDHRLERRGPGGVLLESKAVARTATFVFYIGDRFFGTMTAFVQGPEADDYRFTSALPAQLLKSLAPALQPLIDRNTTHTADTRPAPAGL</sequence>
<evidence type="ECO:0000256" key="4">
    <source>
        <dbReference type="ARBA" id="ARBA00022676"/>
    </source>
</evidence>
<dbReference type="EC" id="2.4.99.28" evidence="7"/>
<comment type="pathway">
    <text evidence="1">Cell wall biogenesis; peptidoglycan biosynthesis.</text>
</comment>
<evidence type="ECO:0000256" key="7">
    <source>
        <dbReference type="ARBA" id="ARBA00044770"/>
    </source>
</evidence>
<dbReference type="Proteomes" id="UP000249605">
    <property type="component" value="Chromosome"/>
</dbReference>
<organism evidence="10 11">
    <name type="scientific">Azospirillum ramasamyi</name>
    <dbReference type="NCBI Taxonomy" id="682998"/>
    <lineage>
        <taxon>Bacteria</taxon>
        <taxon>Pseudomonadati</taxon>
        <taxon>Pseudomonadota</taxon>
        <taxon>Alphaproteobacteria</taxon>
        <taxon>Rhodospirillales</taxon>
        <taxon>Azospirillaceae</taxon>
        <taxon>Azospirillum</taxon>
    </lineage>
</organism>
<dbReference type="InterPro" id="IPR050396">
    <property type="entry name" value="Glycosyltr_51/Transpeptidase"/>
</dbReference>
<dbReference type="Pfam" id="PF00912">
    <property type="entry name" value="Transgly"/>
    <property type="match status" value="1"/>
</dbReference>
<comment type="catalytic activity">
    <reaction evidence="8">
        <text>[GlcNAc-(1-&gt;4)-Mur2Ac(oyl-L-Ala-gamma-D-Glu-L-Lys-D-Ala-D-Ala)](n)-di-trans,octa-cis-undecaprenyl diphosphate + beta-D-GlcNAc-(1-&gt;4)-Mur2Ac(oyl-L-Ala-gamma-D-Glu-L-Lys-D-Ala-D-Ala)-di-trans,octa-cis-undecaprenyl diphosphate = [GlcNAc-(1-&gt;4)-Mur2Ac(oyl-L-Ala-gamma-D-Glu-L-Lys-D-Ala-D-Ala)](n+1)-di-trans,octa-cis-undecaprenyl diphosphate + di-trans,octa-cis-undecaprenyl diphosphate + H(+)</text>
        <dbReference type="Rhea" id="RHEA:23708"/>
        <dbReference type="Rhea" id="RHEA-COMP:9602"/>
        <dbReference type="Rhea" id="RHEA-COMP:9603"/>
        <dbReference type="ChEBI" id="CHEBI:15378"/>
        <dbReference type="ChEBI" id="CHEBI:58405"/>
        <dbReference type="ChEBI" id="CHEBI:60033"/>
        <dbReference type="ChEBI" id="CHEBI:78435"/>
        <dbReference type="EC" id="2.4.99.28"/>
    </reaction>
</comment>
<dbReference type="GO" id="GO:0006508">
    <property type="term" value="P:proteolysis"/>
    <property type="evidence" value="ECO:0007669"/>
    <property type="project" value="UniProtKB-KW"/>
</dbReference>
<reference evidence="10 11" key="1">
    <citation type="journal article" date="2019" name="Int. J. Syst. Evol. Microbiol.">
        <title>Azospirillum ramasamyi sp. nov., a novel diazotrophic bacterium isolated from fermented bovine products.</title>
        <authorList>
            <person name="Anandham R."/>
            <person name="Heo J."/>
            <person name="Krishnamoorthy R."/>
            <person name="SenthilKumar M."/>
            <person name="Gopal N.O."/>
            <person name="Kim S.J."/>
            <person name="Kwon S.W."/>
        </authorList>
    </citation>
    <scope>NUCLEOTIDE SEQUENCE [LARGE SCALE GENOMIC DNA]</scope>
    <source>
        <strain evidence="10 11">M2T2B2</strain>
    </source>
</reference>
<name>A0A2U9S3I6_9PROT</name>
<dbReference type="GO" id="GO:0008955">
    <property type="term" value="F:peptidoglycan glycosyltransferase activity"/>
    <property type="evidence" value="ECO:0007669"/>
    <property type="project" value="UniProtKB-EC"/>
</dbReference>
<dbReference type="SUPFAM" id="SSF53955">
    <property type="entry name" value="Lysozyme-like"/>
    <property type="match status" value="1"/>
</dbReference>
<dbReference type="PANTHER" id="PTHR32282:SF24">
    <property type="entry name" value="GLYCOSYL TRANSFERASE FAMILY 51 DOMAIN-CONTAINING PROTEIN"/>
    <property type="match status" value="1"/>
</dbReference>
<keyword evidence="2" id="KW-0121">Carboxypeptidase</keyword>
<dbReference type="InterPro" id="IPR001264">
    <property type="entry name" value="Glyco_trans_51"/>
</dbReference>
<feature type="domain" description="Glycosyl transferase family 51" evidence="9">
    <location>
        <begin position="148"/>
        <end position="333"/>
    </location>
</feature>
<dbReference type="RefSeq" id="WP_111066646.1">
    <property type="nucleotide sequence ID" value="NZ_CP029829.1"/>
</dbReference>
<dbReference type="GO" id="GO:0004180">
    <property type="term" value="F:carboxypeptidase activity"/>
    <property type="evidence" value="ECO:0007669"/>
    <property type="project" value="UniProtKB-KW"/>
</dbReference>
<dbReference type="InterPro" id="IPR012338">
    <property type="entry name" value="Beta-lactam/transpept-like"/>
</dbReference>
<evidence type="ECO:0000256" key="2">
    <source>
        <dbReference type="ARBA" id="ARBA00022645"/>
    </source>
</evidence>
<dbReference type="Gene3D" id="3.40.710.10">
    <property type="entry name" value="DD-peptidase/beta-lactamase superfamily"/>
    <property type="match status" value="1"/>
</dbReference>
<dbReference type="AlphaFoldDB" id="A0A2U9S3I6"/>
<evidence type="ECO:0000256" key="5">
    <source>
        <dbReference type="ARBA" id="ARBA00022679"/>
    </source>
</evidence>
<keyword evidence="5 10" id="KW-0808">Transferase</keyword>
<keyword evidence="11" id="KW-1185">Reference proteome</keyword>
<protein>
    <recommendedName>
        <fullName evidence="7">peptidoglycan glycosyltransferase</fullName>
        <ecNumber evidence="7">2.4.99.28</ecNumber>
    </recommendedName>
</protein>
<evidence type="ECO:0000256" key="1">
    <source>
        <dbReference type="ARBA" id="ARBA00004752"/>
    </source>
</evidence>
<dbReference type="Gene3D" id="1.10.3810.10">
    <property type="entry name" value="Biosynthetic peptidoglycan transglycosylase-like"/>
    <property type="match status" value="1"/>
</dbReference>
<dbReference type="SUPFAM" id="SSF56601">
    <property type="entry name" value="beta-lactamase/transpeptidase-like"/>
    <property type="match status" value="1"/>
</dbReference>
<keyword evidence="6" id="KW-0511">Multifunctional enzyme</keyword>
<evidence type="ECO:0000256" key="3">
    <source>
        <dbReference type="ARBA" id="ARBA00022670"/>
    </source>
</evidence>
<keyword evidence="3" id="KW-0378">Hydrolase</keyword>
<evidence type="ECO:0000313" key="11">
    <source>
        <dbReference type="Proteomes" id="UP000249605"/>
    </source>
</evidence>
<dbReference type="KEGG" id="azm:DM194_07495"/>
<evidence type="ECO:0000313" key="10">
    <source>
        <dbReference type="EMBL" id="AWU94120.1"/>
    </source>
</evidence>